<gene>
    <name evidence="2" type="ORF">RRU01S_07_00490</name>
</gene>
<accession>A0A081CS78</accession>
<dbReference type="Pfam" id="PF03473">
    <property type="entry name" value="MOSC"/>
    <property type="match status" value="1"/>
</dbReference>
<evidence type="ECO:0000313" key="3">
    <source>
        <dbReference type="Proteomes" id="UP000028701"/>
    </source>
</evidence>
<dbReference type="Proteomes" id="UP000028701">
    <property type="component" value="Unassembled WGS sequence"/>
</dbReference>
<dbReference type="eggNOG" id="COG3217">
    <property type="taxonomic scope" value="Bacteria"/>
</dbReference>
<dbReference type="InterPro" id="IPR005303">
    <property type="entry name" value="MOCOS_middle"/>
</dbReference>
<evidence type="ECO:0000259" key="1">
    <source>
        <dbReference type="PROSITE" id="PS51340"/>
    </source>
</evidence>
<comment type="caution">
    <text evidence="2">The sequence shown here is derived from an EMBL/GenBank/DDBJ whole genome shotgun (WGS) entry which is preliminary data.</text>
</comment>
<organism evidence="2 3">
    <name type="scientific">Agrobacterium rubi TR3 = NBRC 13261</name>
    <dbReference type="NCBI Taxonomy" id="1368415"/>
    <lineage>
        <taxon>Bacteria</taxon>
        <taxon>Pseudomonadati</taxon>
        <taxon>Pseudomonadota</taxon>
        <taxon>Alphaproteobacteria</taxon>
        <taxon>Hyphomicrobiales</taxon>
        <taxon>Rhizobiaceae</taxon>
        <taxon>Rhizobium/Agrobacterium group</taxon>
        <taxon>Agrobacterium</taxon>
    </lineage>
</organism>
<dbReference type="EMBL" id="BBJU01000007">
    <property type="protein sequence ID" value="GAK69524.1"/>
    <property type="molecule type" value="Genomic_DNA"/>
</dbReference>
<protein>
    <recommendedName>
        <fullName evidence="1">MOSC domain-containing protein</fullName>
    </recommendedName>
</protein>
<dbReference type="PROSITE" id="PS51340">
    <property type="entry name" value="MOSC"/>
    <property type="match status" value="1"/>
</dbReference>
<proteinExistence type="predicted"/>
<dbReference type="InterPro" id="IPR005302">
    <property type="entry name" value="MoCF_Sase_C"/>
</dbReference>
<dbReference type="GO" id="GO:0003824">
    <property type="term" value="F:catalytic activity"/>
    <property type="evidence" value="ECO:0007669"/>
    <property type="project" value="InterPro"/>
</dbReference>
<dbReference type="OrthoDB" id="581532at2"/>
<dbReference type="SUPFAM" id="SSF50800">
    <property type="entry name" value="PK beta-barrel domain-like"/>
    <property type="match status" value="1"/>
</dbReference>
<dbReference type="GO" id="GO:0030151">
    <property type="term" value="F:molybdenum ion binding"/>
    <property type="evidence" value="ECO:0007669"/>
    <property type="project" value="InterPro"/>
</dbReference>
<sequence>MNGLSAGTAIASERCPTMKNIGHVAELWRYPVSSLGGEKCDRVHIEARGIVGDRGFGIYDLSTGHVAAPEKETRWRPALFLQSTLDTNGLPHIHFPDGTTLSILDDVLSPRLSDHFGFHVGIGRYQHTDLPEVANLPIISNRYDPSPLHLVTTHSLTRLAQLASVNEMNHRRFRPSVLIDTDGTAFSVYEEQGFLEEAWLERTLHIGQIKVGVSEKAKRCGMTFIAQPSLNEQPEILRTLVRQNSRNFGVYCNIQQPGTLALRDNVHLDTDVMQRAMSR</sequence>
<dbReference type="Pfam" id="PF03476">
    <property type="entry name" value="MOSC_N"/>
    <property type="match status" value="1"/>
</dbReference>
<reference evidence="2 3" key="1">
    <citation type="submission" date="2014-08" db="EMBL/GenBank/DDBJ databases">
        <title>Whole genome shotgun sequence of Rhizobium rubi NBRC 13261.</title>
        <authorList>
            <person name="Katano-Makiyama Y."/>
            <person name="Hosoyama A."/>
            <person name="Hashimoto M."/>
            <person name="Hosoyama Y."/>
            <person name="Noguchi M."/>
            <person name="Tsuchikane K."/>
            <person name="Uohara A."/>
            <person name="Ohji S."/>
            <person name="Ichikawa N."/>
            <person name="Kimura A."/>
            <person name="Yamazoe A."/>
            <person name="Fujita N."/>
        </authorList>
    </citation>
    <scope>NUCLEOTIDE SEQUENCE [LARGE SCALE GENOMIC DNA]</scope>
    <source>
        <strain evidence="2 3">NBRC 13261</strain>
    </source>
</reference>
<dbReference type="AlphaFoldDB" id="A0A081CS78"/>
<name>A0A081CS78_9HYPH</name>
<feature type="domain" description="MOSC" evidence="1">
    <location>
        <begin position="105"/>
        <end position="269"/>
    </location>
</feature>
<evidence type="ECO:0000313" key="2">
    <source>
        <dbReference type="EMBL" id="GAK69524.1"/>
    </source>
</evidence>
<dbReference type="InterPro" id="IPR011037">
    <property type="entry name" value="Pyrv_Knase-like_insert_dom_sf"/>
</dbReference>
<dbReference type="GO" id="GO:0030170">
    <property type="term" value="F:pyridoxal phosphate binding"/>
    <property type="evidence" value="ECO:0007669"/>
    <property type="project" value="InterPro"/>
</dbReference>